<dbReference type="Pfam" id="PF00067">
    <property type="entry name" value="p450"/>
    <property type="match status" value="1"/>
</dbReference>
<dbReference type="PRINTS" id="PR00359">
    <property type="entry name" value="BP450"/>
</dbReference>
<keyword evidence="2" id="KW-0479">Metal-binding</keyword>
<dbReference type="PROSITE" id="PS00086">
    <property type="entry name" value="CYTOCHROME_P450"/>
    <property type="match status" value="1"/>
</dbReference>
<keyword evidence="2" id="KW-0349">Heme</keyword>
<protein>
    <submittedName>
        <fullName evidence="3">Cytochrome P450</fullName>
    </submittedName>
</protein>
<gene>
    <name evidence="3" type="ORF">IEQ44_05375</name>
</gene>
<dbReference type="EMBL" id="JADCSA010000004">
    <property type="protein sequence ID" value="MBE7324075.1"/>
    <property type="molecule type" value="Genomic_DNA"/>
</dbReference>
<keyword evidence="2" id="KW-0503">Monooxygenase</keyword>
<dbReference type="InterPro" id="IPR036396">
    <property type="entry name" value="Cyt_P450_sf"/>
</dbReference>
<dbReference type="InterPro" id="IPR002397">
    <property type="entry name" value="Cyt_P450_B"/>
</dbReference>
<reference evidence="3 4" key="1">
    <citation type="submission" date="2020-10" db="EMBL/GenBank/DDBJ databases">
        <title>Nocardioides sp. isolated from sludge.</title>
        <authorList>
            <person name="Zhang X."/>
        </authorList>
    </citation>
    <scope>NUCLEOTIDE SEQUENCE [LARGE SCALE GENOMIC DNA]</scope>
    <source>
        <strain evidence="3 4">Y6</strain>
    </source>
</reference>
<dbReference type="PRINTS" id="PR00385">
    <property type="entry name" value="P450"/>
</dbReference>
<dbReference type="PANTHER" id="PTHR46696">
    <property type="entry name" value="P450, PUTATIVE (EUROFUNG)-RELATED"/>
    <property type="match status" value="1"/>
</dbReference>
<evidence type="ECO:0000256" key="2">
    <source>
        <dbReference type="RuleBase" id="RU000461"/>
    </source>
</evidence>
<dbReference type="Proteomes" id="UP000756387">
    <property type="component" value="Unassembled WGS sequence"/>
</dbReference>
<comment type="caution">
    <text evidence="3">The sequence shown here is derived from an EMBL/GenBank/DDBJ whole genome shotgun (WGS) entry which is preliminary data.</text>
</comment>
<dbReference type="CDD" id="cd20625">
    <property type="entry name" value="CYP164-like"/>
    <property type="match status" value="1"/>
</dbReference>
<accession>A0ABR9RSE3</accession>
<proteinExistence type="inferred from homology"/>
<comment type="similarity">
    <text evidence="1 2">Belongs to the cytochrome P450 family.</text>
</comment>
<sequence>MARVSTRMPQALYPVTRQARVTLARSLHWGVSDGLPRLALRAAARRGDLQGRLVAATAAADPQAVWRVVEEIRARGPLSPTAFGFVTTHHAVVKEVLSSSAFGAGLPASPQPWVARLVERTTPPTVHPLRPPSLLATEPPDHTRYRRLVTRVFTARAVEKLRGRTEEIAQGLLDRMARQTGPVDLVSSYCAPLPVAVICEVLGVPEAEHQRVLEMGTAAAASLDMGLDWTAYRRVDSALAAFDAWLTDHLTRLRDKPGDDLMSQLVRAREDGVGLDEQELKATAGLVLAAGFETTVNLLGNAVALLAGEAGVRSQLATLRDDPSLWANAVEEALRLDPPVLMTARTCREETEVAGRRIPAGALVATVLGGANRDPEVFDDPARFDVTRGNAREHLAFSAGRHHCLGASLARMEGEVGLRALFDRFPDLVVEPGARRRPTRILRGFEALPVRVA</sequence>
<name>A0ABR9RSE3_9ACTN</name>
<organism evidence="3 4">
    <name type="scientific">Nocardioides malaquae</name>
    <dbReference type="NCBI Taxonomy" id="2773426"/>
    <lineage>
        <taxon>Bacteria</taxon>
        <taxon>Bacillati</taxon>
        <taxon>Actinomycetota</taxon>
        <taxon>Actinomycetes</taxon>
        <taxon>Propionibacteriales</taxon>
        <taxon>Nocardioidaceae</taxon>
        <taxon>Nocardioides</taxon>
    </lineage>
</organism>
<keyword evidence="2" id="KW-0560">Oxidoreductase</keyword>
<dbReference type="SUPFAM" id="SSF48264">
    <property type="entry name" value="Cytochrome P450"/>
    <property type="match status" value="1"/>
</dbReference>
<dbReference type="InterPro" id="IPR001128">
    <property type="entry name" value="Cyt_P450"/>
</dbReference>
<evidence type="ECO:0000313" key="3">
    <source>
        <dbReference type="EMBL" id="MBE7324075.1"/>
    </source>
</evidence>
<evidence type="ECO:0000313" key="4">
    <source>
        <dbReference type="Proteomes" id="UP000756387"/>
    </source>
</evidence>
<keyword evidence="2" id="KW-0408">Iron</keyword>
<dbReference type="InterPro" id="IPR017972">
    <property type="entry name" value="Cyt_P450_CS"/>
</dbReference>
<evidence type="ECO:0000256" key="1">
    <source>
        <dbReference type="ARBA" id="ARBA00010617"/>
    </source>
</evidence>
<dbReference type="Gene3D" id="1.10.630.10">
    <property type="entry name" value="Cytochrome P450"/>
    <property type="match status" value="1"/>
</dbReference>
<dbReference type="PANTHER" id="PTHR46696:SF4">
    <property type="entry name" value="BIOTIN BIOSYNTHESIS CYTOCHROME P450"/>
    <property type="match status" value="1"/>
</dbReference>
<keyword evidence="4" id="KW-1185">Reference proteome</keyword>